<reference evidence="1" key="1">
    <citation type="journal article" date="2020" name="Nature">
        <title>Giant virus diversity and host interactions through global metagenomics.</title>
        <authorList>
            <person name="Schulz F."/>
            <person name="Roux S."/>
            <person name="Paez-Espino D."/>
            <person name="Jungbluth S."/>
            <person name="Walsh D.A."/>
            <person name="Denef V.J."/>
            <person name="McMahon K.D."/>
            <person name="Konstantinidis K.T."/>
            <person name="Eloe-Fadrosh E.A."/>
            <person name="Kyrpides N.C."/>
            <person name="Woyke T."/>
        </authorList>
    </citation>
    <scope>NUCLEOTIDE SEQUENCE</scope>
    <source>
        <strain evidence="1">GVMAG-M-3300020192-26</strain>
    </source>
</reference>
<dbReference type="AlphaFoldDB" id="A0A6C0C9G9"/>
<dbReference type="EMBL" id="MN739355">
    <property type="protein sequence ID" value="QHT00460.1"/>
    <property type="molecule type" value="Genomic_DNA"/>
</dbReference>
<accession>A0A6C0C9G9</accession>
<sequence length="149" mass="17710">MRTILKLHPKTHPWTKLRGKKILNRNILFQGYKETDFDMNIIFPNATTVLFDSCSRNFADHWLDKVTFPEGRNVFIRFNESNLPDYNCEAIYRKFDDMKIVANQYWRTPPNVGKINPKQFDQMINSADGEELLWATLKKKDSQEYETNE</sequence>
<name>A0A6C0C9G9_9ZZZZ</name>
<organism evidence="1">
    <name type="scientific">viral metagenome</name>
    <dbReference type="NCBI Taxonomy" id="1070528"/>
    <lineage>
        <taxon>unclassified sequences</taxon>
        <taxon>metagenomes</taxon>
        <taxon>organismal metagenomes</taxon>
    </lineage>
</organism>
<evidence type="ECO:0000313" key="1">
    <source>
        <dbReference type="EMBL" id="QHT00460.1"/>
    </source>
</evidence>
<proteinExistence type="predicted"/>
<protein>
    <submittedName>
        <fullName evidence="1">Uncharacterized protein</fullName>
    </submittedName>
</protein>